<dbReference type="InterPro" id="IPR023271">
    <property type="entry name" value="Aquaporin-like"/>
</dbReference>
<dbReference type="InterPro" id="IPR000425">
    <property type="entry name" value="MIP"/>
</dbReference>
<gene>
    <name evidence="8" type="ORF">SEMRO_790_G202770.1</name>
</gene>
<feature type="transmembrane region" description="Helical" evidence="7">
    <location>
        <begin position="363"/>
        <end position="382"/>
    </location>
</feature>
<dbReference type="PANTHER" id="PTHR43829">
    <property type="entry name" value="AQUAPORIN OR AQUAGLYCEROPORIN RELATED"/>
    <property type="match status" value="1"/>
</dbReference>
<dbReference type="OrthoDB" id="3222at2759"/>
<keyword evidence="5 7" id="KW-1133">Transmembrane helix</keyword>
<comment type="subcellular location">
    <subcellularLocation>
        <location evidence="1">Membrane</location>
        <topology evidence="1">Multi-pass membrane protein</topology>
    </subcellularLocation>
</comment>
<evidence type="ECO:0000313" key="8">
    <source>
        <dbReference type="EMBL" id="CAB9516533.1"/>
    </source>
</evidence>
<comment type="caution">
    <text evidence="8">The sequence shown here is derived from an EMBL/GenBank/DDBJ whole genome shotgun (WGS) entry which is preliminary data.</text>
</comment>
<evidence type="ECO:0000313" key="9">
    <source>
        <dbReference type="Proteomes" id="UP001153069"/>
    </source>
</evidence>
<feature type="transmembrane region" description="Helical" evidence="7">
    <location>
        <begin position="450"/>
        <end position="472"/>
    </location>
</feature>
<keyword evidence="9" id="KW-1185">Reference proteome</keyword>
<evidence type="ECO:0000256" key="4">
    <source>
        <dbReference type="ARBA" id="ARBA00022692"/>
    </source>
</evidence>
<dbReference type="GO" id="GO:0015254">
    <property type="term" value="F:glycerol channel activity"/>
    <property type="evidence" value="ECO:0007669"/>
    <property type="project" value="TreeGrafter"/>
</dbReference>
<feature type="transmembrane region" description="Helical" evidence="7">
    <location>
        <begin position="12"/>
        <end position="30"/>
    </location>
</feature>
<feature type="transmembrane region" description="Helical" evidence="7">
    <location>
        <begin position="88"/>
        <end position="111"/>
    </location>
</feature>
<dbReference type="Proteomes" id="UP001153069">
    <property type="component" value="Unassembled WGS sequence"/>
</dbReference>
<accession>A0A9N8HIJ7</accession>
<evidence type="ECO:0000256" key="2">
    <source>
        <dbReference type="ARBA" id="ARBA00006175"/>
    </source>
</evidence>
<name>A0A9N8HIJ7_9STRA</name>
<reference evidence="8" key="1">
    <citation type="submission" date="2020-06" db="EMBL/GenBank/DDBJ databases">
        <authorList>
            <consortium name="Plant Systems Biology data submission"/>
        </authorList>
    </citation>
    <scope>NUCLEOTIDE SEQUENCE</scope>
    <source>
        <strain evidence="8">D6</strain>
    </source>
</reference>
<dbReference type="GO" id="GO:0005886">
    <property type="term" value="C:plasma membrane"/>
    <property type="evidence" value="ECO:0007669"/>
    <property type="project" value="TreeGrafter"/>
</dbReference>
<dbReference type="SUPFAM" id="SSF81338">
    <property type="entry name" value="Aquaporin-like"/>
    <property type="match status" value="2"/>
</dbReference>
<evidence type="ECO:0000256" key="1">
    <source>
        <dbReference type="ARBA" id="ARBA00004141"/>
    </source>
</evidence>
<dbReference type="EMBL" id="CAICTM010000789">
    <property type="protein sequence ID" value="CAB9516533.1"/>
    <property type="molecule type" value="Genomic_DNA"/>
</dbReference>
<evidence type="ECO:0000256" key="6">
    <source>
        <dbReference type="ARBA" id="ARBA00023136"/>
    </source>
</evidence>
<dbReference type="Gene3D" id="1.20.1080.10">
    <property type="entry name" value="Glycerol uptake facilitator protein"/>
    <property type="match status" value="2"/>
</dbReference>
<sequence>MTYIYPLAAKVLSEFVGTTLTILFGESIIANELLASTKGHGMGFLAVALGFGLAFGVNIAWFATISAHLNPAMFFFLALIGKVEWKEFLACSCANFAGAFVGAVLVAIFFMPHFGFSIPLPSNTSDAATYIEGPVSMETNAGRLASAFGPASRKRESVTIGTEIRSFFHLPNDERFLEGHNTNTQVAADDVSRLEKMKMRQSRRQSVTLQTAPPTHLEFFNHHSVNLAELARARETTEDCTIEPLRHSVQVAGLLRARDANIDTMQPKEQDIEAGSTHTAQTDESFQGGVPAQTKVRFNVEIDDMIDVENLSITEDPSNNNMAAAEEQDTATMAYKAALQADASAKLSIFATRPAIYNRPWNFLQEAIATAVLVLGAEMFNLRKEFQTELTGATWQDGSFFQSLYIALYITLLVLGLGGTTGLAANPARDLGPRLAHYLLPLPGKGSSEWHYGLVVPLWGPMFGAAMGAGIFKLMEAMYEMVEIVGEEANEL</sequence>
<dbReference type="GO" id="GO:0015250">
    <property type="term" value="F:water channel activity"/>
    <property type="evidence" value="ECO:0007669"/>
    <property type="project" value="TreeGrafter"/>
</dbReference>
<dbReference type="Pfam" id="PF00230">
    <property type="entry name" value="MIP"/>
    <property type="match status" value="2"/>
</dbReference>
<evidence type="ECO:0000256" key="5">
    <source>
        <dbReference type="ARBA" id="ARBA00022989"/>
    </source>
</evidence>
<proteinExistence type="inferred from homology"/>
<dbReference type="AlphaFoldDB" id="A0A9N8HIJ7"/>
<protein>
    <submittedName>
        <fullName evidence="8">Glycerol uptake facilitator protein</fullName>
    </submittedName>
</protein>
<dbReference type="PANTHER" id="PTHR43829:SF9">
    <property type="entry name" value="AQUAPORIN-9"/>
    <property type="match status" value="1"/>
</dbReference>
<organism evidence="8 9">
    <name type="scientific">Seminavis robusta</name>
    <dbReference type="NCBI Taxonomy" id="568900"/>
    <lineage>
        <taxon>Eukaryota</taxon>
        <taxon>Sar</taxon>
        <taxon>Stramenopiles</taxon>
        <taxon>Ochrophyta</taxon>
        <taxon>Bacillariophyta</taxon>
        <taxon>Bacillariophyceae</taxon>
        <taxon>Bacillariophycidae</taxon>
        <taxon>Naviculales</taxon>
        <taxon>Naviculaceae</taxon>
        <taxon>Seminavis</taxon>
    </lineage>
</organism>
<evidence type="ECO:0000256" key="7">
    <source>
        <dbReference type="SAM" id="Phobius"/>
    </source>
</evidence>
<comment type="similarity">
    <text evidence="2">Belongs to the MIP/aquaporin (TC 1.A.8) family.</text>
</comment>
<keyword evidence="6 7" id="KW-0472">Membrane</keyword>
<feature type="transmembrane region" description="Helical" evidence="7">
    <location>
        <begin position="42"/>
        <end position="67"/>
    </location>
</feature>
<feature type="transmembrane region" description="Helical" evidence="7">
    <location>
        <begin position="403"/>
        <end position="425"/>
    </location>
</feature>
<dbReference type="InterPro" id="IPR050363">
    <property type="entry name" value="MIP/Aquaporin"/>
</dbReference>
<keyword evidence="3" id="KW-0813">Transport</keyword>
<keyword evidence="4 7" id="KW-0812">Transmembrane</keyword>
<evidence type="ECO:0000256" key="3">
    <source>
        <dbReference type="ARBA" id="ARBA00022448"/>
    </source>
</evidence>